<evidence type="ECO:0000313" key="1">
    <source>
        <dbReference type="EMBL" id="KAA1099546.1"/>
    </source>
</evidence>
<comment type="caution">
    <text evidence="1">The sequence shown here is derived from an EMBL/GenBank/DDBJ whole genome shotgun (WGS) entry which is preliminary data.</text>
</comment>
<proteinExistence type="predicted"/>
<gene>
    <name evidence="1" type="ORF">PGT21_011237</name>
</gene>
<dbReference type="Proteomes" id="UP000324748">
    <property type="component" value="Unassembled WGS sequence"/>
</dbReference>
<protein>
    <submittedName>
        <fullName evidence="1">Uncharacterized protein</fullName>
    </submittedName>
</protein>
<reference evidence="1 2" key="1">
    <citation type="submission" date="2019-05" db="EMBL/GenBank/DDBJ databases">
        <title>Emergence of the Ug99 lineage of the wheat stem rust pathogen through somatic hybridization.</title>
        <authorList>
            <person name="Li F."/>
            <person name="Upadhyaya N.M."/>
            <person name="Sperschneider J."/>
            <person name="Matny O."/>
            <person name="Nguyen-Phuc H."/>
            <person name="Mago R."/>
            <person name="Raley C."/>
            <person name="Miller M.E."/>
            <person name="Silverstein K.A.T."/>
            <person name="Henningsen E."/>
            <person name="Hirsch C.D."/>
            <person name="Visser B."/>
            <person name="Pretorius Z.A."/>
            <person name="Steffenson B.J."/>
            <person name="Schwessinger B."/>
            <person name="Dodds P.N."/>
            <person name="Figueroa M."/>
        </authorList>
    </citation>
    <scope>NUCLEOTIDE SEQUENCE [LARGE SCALE GENOMIC DNA]</scope>
    <source>
        <strain evidence="1">21-0</strain>
    </source>
</reference>
<accession>A0A5B0PEW9</accession>
<evidence type="ECO:0000313" key="2">
    <source>
        <dbReference type="Proteomes" id="UP000324748"/>
    </source>
</evidence>
<keyword evidence="2" id="KW-1185">Reference proteome</keyword>
<name>A0A5B0PEW9_PUCGR</name>
<sequence>MKALRLNLNNLGSMYPTKKPITKEKNEAYQITEKQLMQRATPHRERILTNDLARLGGGKKNTAIQRVLTNQKAGFIVNRNFEKKRKRRLTFFEPLDKCTENPIEVARRCRMPGSIEDVGLCRGYRSKFELAGACSQLNSDTR</sequence>
<dbReference type="AlphaFoldDB" id="A0A5B0PEW9"/>
<organism evidence="1 2">
    <name type="scientific">Puccinia graminis f. sp. tritici</name>
    <dbReference type="NCBI Taxonomy" id="56615"/>
    <lineage>
        <taxon>Eukaryota</taxon>
        <taxon>Fungi</taxon>
        <taxon>Dikarya</taxon>
        <taxon>Basidiomycota</taxon>
        <taxon>Pucciniomycotina</taxon>
        <taxon>Pucciniomycetes</taxon>
        <taxon>Pucciniales</taxon>
        <taxon>Pucciniaceae</taxon>
        <taxon>Puccinia</taxon>
    </lineage>
</organism>
<dbReference type="EMBL" id="VSWC01000054">
    <property type="protein sequence ID" value="KAA1099546.1"/>
    <property type="molecule type" value="Genomic_DNA"/>
</dbReference>